<organism evidence="2 3">
    <name type="scientific">Sulfitobacter porphyrae</name>
    <dbReference type="NCBI Taxonomy" id="1246864"/>
    <lineage>
        <taxon>Bacteria</taxon>
        <taxon>Pseudomonadati</taxon>
        <taxon>Pseudomonadota</taxon>
        <taxon>Alphaproteobacteria</taxon>
        <taxon>Rhodobacterales</taxon>
        <taxon>Roseobacteraceae</taxon>
        <taxon>Sulfitobacter</taxon>
    </lineage>
</organism>
<evidence type="ECO:0000313" key="3">
    <source>
        <dbReference type="Proteomes" id="UP001596353"/>
    </source>
</evidence>
<evidence type="ECO:0008006" key="4">
    <source>
        <dbReference type="Google" id="ProtNLM"/>
    </source>
</evidence>
<keyword evidence="3" id="KW-1185">Reference proteome</keyword>
<protein>
    <recommendedName>
        <fullName evidence="4">Peptidase S74 domain-containing protein</fullName>
    </recommendedName>
</protein>
<feature type="chain" id="PRO_5047461783" description="Peptidase S74 domain-containing protein" evidence="1">
    <location>
        <begin position="23"/>
        <end position="422"/>
    </location>
</feature>
<reference evidence="3" key="1">
    <citation type="journal article" date="2019" name="Int. J. Syst. Evol. Microbiol.">
        <title>The Global Catalogue of Microorganisms (GCM) 10K type strain sequencing project: providing services to taxonomists for standard genome sequencing and annotation.</title>
        <authorList>
            <consortium name="The Broad Institute Genomics Platform"/>
            <consortium name="The Broad Institute Genome Sequencing Center for Infectious Disease"/>
            <person name="Wu L."/>
            <person name="Ma J."/>
        </authorList>
    </citation>
    <scope>NUCLEOTIDE SEQUENCE [LARGE SCALE GENOMIC DNA]</scope>
    <source>
        <strain evidence="3">CCUG 66188</strain>
    </source>
</reference>
<comment type="caution">
    <text evidence="2">The sequence shown here is derived from an EMBL/GenBank/DDBJ whole genome shotgun (WGS) entry which is preliminary data.</text>
</comment>
<dbReference type="Proteomes" id="UP001596353">
    <property type="component" value="Unassembled WGS sequence"/>
</dbReference>
<feature type="signal peptide" evidence="1">
    <location>
        <begin position="1"/>
        <end position="22"/>
    </location>
</feature>
<name>A0ABW2B132_9RHOB</name>
<proteinExistence type="predicted"/>
<sequence>MIHSRLFASGFALALAATPLLAQDLTGNDLIISGDIDQNGFGTNDFSASLSLFDGRMCIGNACDDATVGAPGQPPLKLRWSDPSLVFEDSTTTSGIPQRDWRIQINDNIVGGLDRFSIQDEGDTPGAETPVVPFTIVGGAPDNSFWIADDGDIGLGTSLPQGDLHIVSSGTPVSLRMQNGGASPYNWEMQSNNLNWFVKNVTGNRVPFVVRAGARDGTLVLSDDSFVGVGTAAPAELLHIRSDAPNTNAFALFDANGSGSDAAFRLRQNGVIPTTWEFRNQQDSGRLNVGIAGGNTPLKIDNAAANNLLKLGRNGKPDEVVVTGKLLVNNTELNVPDYVFDDSYALRPLADVRSFIEANSHLPDVPSAAEIAATGVDMTEMQMTLLKKVEELTLYTLALEDARAAQAQEIAELRRMVTAIQD</sequence>
<accession>A0ABW2B132</accession>
<evidence type="ECO:0000256" key="1">
    <source>
        <dbReference type="SAM" id="SignalP"/>
    </source>
</evidence>
<keyword evidence="1" id="KW-0732">Signal</keyword>
<dbReference type="EMBL" id="JBHSWG010000001">
    <property type="protein sequence ID" value="MFC6758941.1"/>
    <property type="molecule type" value="Genomic_DNA"/>
</dbReference>
<evidence type="ECO:0000313" key="2">
    <source>
        <dbReference type="EMBL" id="MFC6758941.1"/>
    </source>
</evidence>
<gene>
    <name evidence="2" type="ORF">ACFQFQ_04515</name>
</gene>